<dbReference type="RefSeq" id="WP_238462081.1">
    <property type="nucleotide sequence ID" value="NZ_JAKLJA010000001.1"/>
</dbReference>
<proteinExistence type="predicted"/>
<gene>
    <name evidence="1" type="ORF">L5014_02945</name>
</gene>
<reference evidence="1" key="1">
    <citation type="submission" date="2022-01" db="EMBL/GenBank/DDBJ databases">
        <title>Genome sequence and assembly of Parabukholderia sp. RG36.</title>
        <authorList>
            <person name="Chhetri G."/>
        </authorList>
    </citation>
    <scope>NUCLEOTIDE SEQUENCE</scope>
    <source>
        <strain evidence="1">RG36</strain>
    </source>
</reference>
<dbReference type="AlphaFoldDB" id="A0A9X1RJL5"/>
<protein>
    <submittedName>
        <fullName evidence="1">Uncharacterized protein</fullName>
    </submittedName>
</protein>
<keyword evidence="2" id="KW-1185">Reference proteome</keyword>
<sequence>MRDKLRVILIGGILAIIPFTSYGTNTTLATTEPSRLVVDMGPKCVISVKDYFKGHLASGMPLNASYWTDKPPIKTRMSKFGVNFICGSLMDQSKEEIARQHGVVYDGNRKNWIPYFDSERNAKLLGEFTKVGNLD</sequence>
<evidence type="ECO:0000313" key="1">
    <source>
        <dbReference type="EMBL" id="MCG5072330.1"/>
    </source>
</evidence>
<name>A0A9X1RJL5_9BURK</name>
<organism evidence="1 2">
    <name type="scientific">Paraburkholderia tagetis</name>
    <dbReference type="NCBI Taxonomy" id="2913261"/>
    <lineage>
        <taxon>Bacteria</taxon>
        <taxon>Pseudomonadati</taxon>
        <taxon>Pseudomonadota</taxon>
        <taxon>Betaproteobacteria</taxon>
        <taxon>Burkholderiales</taxon>
        <taxon>Burkholderiaceae</taxon>
        <taxon>Paraburkholderia</taxon>
    </lineage>
</organism>
<dbReference type="Proteomes" id="UP001139308">
    <property type="component" value="Unassembled WGS sequence"/>
</dbReference>
<accession>A0A9X1RJL5</accession>
<dbReference type="EMBL" id="JAKLJA010000001">
    <property type="protein sequence ID" value="MCG5072330.1"/>
    <property type="molecule type" value="Genomic_DNA"/>
</dbReference>
<evidence type="ECO:0000313" key="2">
    <source>
        <dbReference type="Proteomes" id="UP001139308"/>
    </source>
</evidence>
<comment type="caution">
    <text evidence="1">The sequence shown here is derived from an EMBL/GenBank/DDBJ whole genome shotgun (WGS) entry which is preliminary data.</text>
</comment>